<name>A0A317SSY1_9PEZI</name>
<feature type="domain" description="HIG1" evidence="5">
    <location>
        <begin position="19"/>
        <end position="110"/>
    </location>
</feature>
<keyword evidence="7" id="KW-1185">Reference proteome</keyword>
<dbReference type="PANTHER" id="PTHR28018:SF3">
    <property type="entry name" value="RESPIRATORY SUPERCOMPLEX FACTOR 2, MITOCHONDRIAL"/>
    <property type="match status" value="1"/>
</dbReference>
<sequence>MKILTKEEEGKHYAAVLKGGISSDLEMAKASRTGWERFKDFGRENRYPIVTASWVASMAISLGLVSRNRYLTTSQKLVQARLYAQSLTLAMLIATAGFEVADARSGKGKFETVLVVDPEDPEHRHMIEKRIHHENYPGEDLWKDMVESEERKLKEREAARARARAN</sequence>
<dbReference type="Proteomes" id="UP000246991">
    <property type="component" value="Unassembled WGS sequence"/>
</dbReference>
<dbReference type="InterPro" id="IPR040153">
    <property type="entry name" value="Rcf2"/>
</dbReference>
<evidence type="ECO:0000259" key="5">
    <source>
        <dbReference type="PROSITE" id="PS51503"/>
    </source>
</evidence>
<keyword evidence="2" id="KW-0812">Transmembrane</keyword>
<dbReference type="EMBL" id="PYWC01000030">
    <property type="protein sequence ID" value="PWW76727.1"/>
    <property type="molecule type" value="Genomic_DNA"/>
</dbReference>
<dbReference type="AlphaFoldDB" id="A0A317SSY1"/>
<dbReference type="OrthoDB" id="1915122at2759"/>
<dbReference type="PROSITE" id="PS51503">
    <property type="entry name" value="HIG1"/>
    <property type="match status" value="1"/>
</dbReference>
<dbReference type="GO" id="GO:0033617">
    <property type="term" value="P:mitochondrial respiratory chain complex IV assembly"/>
    <property type="evidence" value="ECO:0007669"/>
    <property type="project" value="TreeGrafter"/>
</dbReference>
<dbReference type="Pfam" id="PF04588">
    <property type="entry name" value="HIG_1_N"/>
    <property type="match status" value="1"/>
</dbReference>
<evidence type="ECO:0000256" key="1">
    <source>
        <dbReference type="ARBA" id="ARBA00004173"/>
    </source>
</evidence>
<protein>
    <recommendedName>
        <fullName evidence="5">HIG1 domain-containing protein</fullName>
    </recommendedName>
</protein>
<keyword evidence="3" id="KW-1133">Transmembrane helix</keyword>
<reference evidence="6 7" key="1">
    <citation type="submission" date="2018-03" db="EMBL/GenBank/DDBJ databases">
        <title>Genomes of Pezizomycetes fungi and the evolution of truffles.</title>
        <authorList>
            <person name="Murat C."/>
            <person name="Payen T."/>
            <person name="Noel B."/>
            <person name="Kuo A."/>
            <person name="Martin F.M."/>
        </authorList>
    </citation>
    <scope>NUCLEOTIDE SEQUENCE [LARGE SCALE GENOMIC DNA]</scope>
    <source>
        <strain evidence="6">091103-1</strain>
    </source>
</reference>
<organism evidence="6 7">
    <name type="scientific">Tuber magnatum</name>
    <name type="common">white Piedmont truffle</name>
    <dbReference type="NCBI Taxonomy" id="42249"/>
    <lineage>
        <taxon>Eukaryota</taxon>
        <taxon>Fungi</taxon>
        <taxon>Dikarya</taxon>
        <taxon>Ascomycota</taxon>
        <taxon>Pezizomycotina</taxon>
        <taxon>Pezizomycetes</taxon>
        <taxon>Pezizales</taxon>
        <taxon>Tuberaceae</taxon>
        <taxon>Tuber</taxon>
    </lineage>
</organism>
<comment type="caution">
    <text evidence="6">The sequence shown here is derived from an EMBL/GenBank/DDBJ whole genome shotgun (WGS) entry which is preliminary data.</text>
</comment>
<dbReference type="InterPro" id="IPR007667">
    <property type="entry name" value="Hypoxia_induced_domain"/>
</dbReference>
<evidence type="ECO:0000256" key="3">
    <source>
        <dbReference type="ARBA" id="ARBA00022989"/>
    </source>
</evidence>
<evidence type="ECO:0000256" key="2">
    <source>
        <dbReference type="ARBA" id="ARBA00022692"/>
    </source>
</evidence>
<evidence type="ECO:0000313" key="6">
    <source>
        <dbReference type="EMBL" id="PWW76727.1"/>
    </source>
</evidence>
<comment type="subcellular location">
    <subcellularLocation>
        <location evidence="1">Mitochondrion</location>
    </subcellularLocation>
</comment>
<evidence type="ECO:0000313" key="7">
    <source>
        <dbReference type="Proteomes" id="UP000246991"/>
    </source>
</evidence>
<dbReference type="STRING" id="42249.A0A317SSY1"/>
<gene>
    <name evidence="6" type="ORF">C7212DRAFT_344196</name>
</gene>
<keyword evidence="4" id="KW-0472">Membrane</keyword>
<dbReference type="GO" id="GO:0005739">
    <property type="term" value="C:mitochondrion"/>
    <property type="evidence" value="ECO:0007669"/>
    <property type="project" value="UniProtKB-SubCell"/>
</dbReference>
<proteinExistence type="predicted"/>
<dbReference type="PANTHER" id="PTHR28018">
    <property type="entry name" value="RESPIRATORY SUPERCOMPLEX FACTOR 2, MITOCHONDRIAL"/>
    <property type="match status" value="1"/>
</dbReference>
<evidence type="ECO:0000256" key="4">
    <source>
        <dbReference type="ARBA" id="ARBA00023136"/>
    </source>
</evidence>
<accession>A0A317SSY1</accession>